<feature type="domain" description="NAD-dependent epimerase/dehydratase" evidence="1">
    <location>
        <begin position="67"/>
        <end position="193"/>
    </location>
</feature>
<dbReference type="OrthoDB" id="7170465at2"/>
<sequence length="295" mass="32310">MAQTALILGASGKIGRHFTAAFHAAGWQTRAYKRGTDMSTAAQGCDVIVNGMNPPNYHDWEGILPALTRDVITAAKASGATILFPGNVYVYGAQSAPWSEHTPHAPCSRKGEIRSQIEGMYRDAAAEGVQTILLRAGDFLAPEVGDSHVDMTYLRGFAKGEITTMGDPTIKRAHAWLPDMARAAVMLAEKRADLPAFNDIPLAGLTFSTEDLAQEITRQTGTPLKITHMPWWIFTLAAPLWEMARELREMRYLYETPHELSGTRLAQLLPDFTPTSFEHMVAEVLATRQSTALAA</sequence>
<evidence type="ECO:0000313" key="2">
    <source>
        <dbReference type="EMBL" id="PVH27927.1"/>
    </source>
</evidence>
<evidence type="ECO:0000259" key="1">
    <source>
        <dbReference type="Pfam" id="PF01370"/>
    </source>
</evidence>
<dbReference type="Gene3D" id="3.40.50.720">
    <property type="entry name" value="NAD(P)-binding Rossmann-like Domain"/>
    <property type="match status" value="1"/>
</dbReference>
<dbReference type="RefSeq" id="WP_116559420.1">
    <property type="nucleotide sequence ID" value="NZ_QDKM01000008.1"/>
</dbReference>
<dbReference type="EMBL" id="QDKM01000008">
    <property type="protein sequence ID" value="PVH27927.1"/>
    <property type="molecule type" value="Genomic_DNA"/>
</dbReference>
<dbReference type="AlphaFoldDB" id="A0A2T8HR37"/>
<dbReference type="SUPFAM" id="SSF51735">
    <property type="entry name" value="NAD(P)-binding Rossmann-fold domains"/>
    <property type="match status" value="1"/>
</dbReference>
<dbReference type="Proteomes" id="UP000245911">
    <property type="component" value="Unassembled WGS sequence"/>
</dbReference>
<proteinExistence type="predicted"/>
<gene>
    <name evidence="2" type="ORF">DDE20_15435</name>
</gene>
<dbReference type="Pfam" id="PF01370">
    <property type="entry name" value="Epimerase"/>
    <property type="match status" value="1"/>
</dbReference>
<accession>A0A2T8HR37</accession>
<name>A0A2T8HR37_9RHOB</name>
<protein>
    <submittedName>
        <fullName evidence="2">Epimerase</fullName>
    </submittedName>
</protein>
<comment type="caution">
    <text evidence="2">The sequence shown here is derived from an EMBL/GenBank/DDBJ whole genome shotgun (WGS) entry which is preliminary data.</text>
</comment>
<organism evidence="2 3">
    <name type="scientific">Pararhodobacter oceanensis</name>
    <dbReference type="NCBI Taxonomy" id="2172121"/>
    <lineage>
        <taxon>Bacteria</taxon>
        <taxon>Pseudomonadati</taxon>
        <taxon>Pseudomonadota</taxon>
        <taxon>Alphaproteobacteria</taxon>
        <taxon>Rhodobacterales</taxon>
        <taxon>Paracoccaceae</taxon>
        <taxon>Pararhodobacter</taxon>
    </lineage>
</organism>
<dbReference type="InterPro" id="IPR001509">
    <property type="entry name" value="Epimerase_deHydtase"/>
</dbReference>
<evidence type="ECO:0000313" key="3">
    <source>
        <dbReference type="Proteomes" id="UP000245911"/>
    </source>
</evidence>
<keyword evidence="3" id="KW-1185">Reference proteome</keyword>
<dbReference type="InterPro" id="IPR036291">
    <property type="entry name" value="NAD(P)-bd_dom_sf"/>
</dbReference>
<reference evidence="2 3" key="1">
    <citation type="submission" date="2018-04" db="EMBL/GenBank/DDBJ databases">
        <title>Pararhodobacter oceanense sp. nov., isolated from marine intertidal sediment.</title>
        <authorList>
            <person name="Wang X.-L."/>
            <person name="Du Z.-J."/>
        </authorList>
    </citation>
    <scope>NUCLEOTIDE SEQUENCE [LARGE SCALE GENOMIC DNA]</scope>
    <source>
        <strain evidence="2 3">AM505</strain>
    </source>
</reference>